<sequence length="92" mass="10173">ALIMDKEHKEGWFTLGDKEKSSIPGHKSPDSLLLGIPFIKTACLAKLAEVMDSATMVESVMIGCFIENQEITPNPIIKTLPEVLMWEFISPA</sequence>
<dbReference type="EMBL" id="LXQA010036880">
    <property type="protein sequence ID" value="MCH98162.1"/>
    <property type="molecule type" value="Genomic_DNA"/>
</dbReference>
<name>A0A392NEL3_9FABA</name>
<proteinExistence type="predicted"/>
<evidence type="ECO:0000313" key="1">
    <source>
        <dbReference type="EMBL" id="MCH98162.1"/>
    </source>
</evidence>
<keyword evidence="2" id="KW-1185">Reference proteome</keyword>
<evidence type="ECO:0000313" key="2">
    <source>
        <dbReference type="Proteomes" id="UP000265520"/>
    </source>
</evidence>
<gene>
    <name evidence="1" type="ORF">A2U01_0019161</name>
</gene>
<reference evidence="1 2" key="1">
    <citation type="journal article" date="2018" name="Front. Plant Sci.">
        <title>Red Clover (Trifolium pratense) and Zigzag Clover (T. medium) - A Picture of Genomic Similarities and Differences.</title>
        <authorList>
            <person name="Dluhosova J."/>
            <person name="Istvanek J."/>
            <person name="Nedelnik J."/>
            <person name="Repkova J."/>
        </authorList>
    </citation>
    <scope>NUCLEOTIDE SEQUENCE [LARGE SCALE GENOMIC DNA]</scope>
    <source>
        <strain evidence="2">cv. 10/8</strain>
        <tissue evidence="1">Leaf</tissue>
    </source>
</reference>
<protein>
    <submittedName>
        <fullName evidence="1">Uncharacterized protein</fullName>
    </submittedName>
</protein>
<comment type="caution">
    <text evidence="1">The sequence shown here is derived from an EMBL/GenBank/DDBJ whole genome shotgun (WGS) entry which is preliminary data.</text>
</comment>
<organism evidence="1 2">
    <name type="scientific">Trifolium medium</name>
    <dbReference type="NCBI Taxonomy" id="97028"/>
    <lineage>
        <taxon>Eukaryota</taxon>
        <taxon>Viridiplantae</taxon>
        <taxon>Streptophyta</taxon>
        <taxon>Embryophyta</taxon>
        <taxon>Tracheophyta</taxon>
        <taxon>Spermatophyta</taxon>
        <taxon>Magnoliopsida</taxon>
        <taxon>eudicotyledons</taxon>
        <taxon>Gunneridae</taxon>
        <taxon>Pentapetalae</taxon>
        <taxon>rosids</taxon>
        <taxon>fabids</taxon>
        <taxon>Fabales</taxon>
        <taxon>Fabaceae</taxon>
        <taxon>Papilionoideae</taxon>
        <taxon>50 kb inversion clade</taxon>
        <taxon>NPAAA clade</taxon>
        <taxon>Hologalegina</taxon>
        <taxon>IRL clade</taxon>
        <taxon>Trifolieae</taxon>
        <taxon>Trifolium</taxon>
    </lineage>
</organism>
<feature type="non-terminal residue" evidence="1">
    <location>
        <position position="1"/>
    </location>
</feature>
<dbReference type="AlphaFoldDB" id="A0A392NEL3"/>
<dbReference type="Proteomes" id="UP000265520">
    <property type="component" value="Unassembled WGS sequence"/>
</dbReference>
<accession>A0A392NEL3</accession>